<evidence type="ECO:0000256" key="3">
    <source>
        <dbReference type="SAM" id="MobiDB-lite"/>
    </source>
</evidence>
<feature type="region of interest" description="Disordered" evidence="3">
    <location>
        <begin position="209"/>
        <end position="253"/>
    </location>
</feature>
<keyword evidence="2" id="KW-0804">Transcription</keyword>
<dbReference type="Proteomes" id="UP000263094">
    <property type="component" value="Unassembled WGS sequence"/>
</dbReference>
<dbReference type="Gene3D" id="1.10.10.1320">
    <property type="entry name" value="Anti-sigma factor, zinc-finger domain"/>
    <property type="match status" value="1"/>
</dbReference>
<name>A0A372M7I6_9ACTN</name>
<evidence type="ECO:0008006" key="7">
    <source>
        <dbReference type="Google" id="ProtNLM"/>
    </source>
</evidence>
<feature type="compositionally biased region" description="Basic and acidic residues" evidence="3">
    <location>
        <begin position="107"/>
        <end position="117"/>
    </location>
</feature>
<feature type="compositionally biased region" description="Low complexity" evidence="3">
    <location>
        <begin position="122"/>
        <end position="139"/>
    </location>
</feature>
<dbReference type="InterPro" id="IPR041916">
    <property type="entry name" value="Anti_sigma_zinc_sf"/>
</dbReference>
<dbReference type="OrthoDB" id="4350643at2"/>
<feature type="compositionally biased region" description="Basic and acidic residues" evidence="3">
    <location>
        <begin position="88"/>
        <end position="97"/>
    </location>
</feature>
<proteinExistence type="predicted"/>
<reference evidence="5 6" key="1">
    <citation type="submission" date="2018-08" db="EMBL/GenBank/DDBJ databases">
        <title>Isolation, diversity and antifungal activity of Actinobacteria from wheat.</title>
        <authorList>
            <person name="Han C."/>
        </authorList>
    </citation>
    <scope>NUCLEOTIDE SEQUENCE [LARGE SCALE GENOMIC DNA]</scope>
    <source>
        <strain evidence="5 6">NEAU-YY421</strain>
    </source>
</reference>
<evidence type="ECO:0000256" key="4">
    <source>
        <dbReference type="SAM" id="Phobius"/>
    </source>
</evidence>
<protein>
    <recommendedName>
        <fullName evidence="7">Zf-HC2 domain-containing protein</fullName>
    </recommendedName>
</protein>
<evidence type="ECO:0000256" key="1">
    <source>
        <dbReference type="ARBA" id="ARBA00023015"/>
    </source>
</evidence>
<evidence type="ECO:0000256" key="2">
    <source>
        <dbReference type="ARBA" id="ARBA00023163"/>
    </source>
</evidence>
<accession>A0A372M7I6</accession>
<keyword evidence="4" id="KW-0472">Membrane</keyword>
<dbReference type="AlphaFoldDB" id="A0A372M7I6"/>
<evidence type="ECO:0000313" key="5">
    <source>
        <dbReference type="EMBL" id="RFU86465.1"/>
    </source>
</evidence>
<organism evidence="5 6">
    <name type="scientific">Streptomyces triticagri</name>
    <dbReference type="NCBI Taxonomy" id="2293568"/>
    <lineage>
        <taxon>Bacteria</taxon>
        <taxon>Bacillati</taxon>
        <taxon>Actinomycetota</taxon>
        <taxon>Actinomycetes</taxon>
        <taxon>Kitasatosporales</taxon>
        <taxon>Streptomycetaceae</taxon>
        <taxon>Streptomyces</taxon>
    </lineage>
</organism>
<sequence length="323" mass="33364">MTSTTDTAEHPDVSEISDLTEGLLAQPRADELKQHLAGCELCADVHASLTEIRGLLGELPGPSRMPADVAERIDAALAAEALLSATAPDDREPTAEHADEDPSPVDVSRETGPRVSRETSTGPAPHAPGGRPSGRPRGATGPGRSGAPRRRRRSVASLAIGALATVAAIGLGALMLQPDGQSSDSAAEAAQKDTAQAFSDGALKDQVAALVARSTSSPRPEKVTPKGSVQAEGDGQSRGASPNKPLRQPEPEVPVCIQRGIDRDTPALGIQRGSYEGTGAYLVVLPHESDPSLVSAYVVDASCIDEASSTKGEVLLTQSYPRS</sequence>
<keyword evidence="4" id="KW-1133">Transmembrane helix</keyword>
<gene>
    <name evidence="5" type="ORF">DY218_12210</name>
</gene>
<comment type="caution">
    <text evidence="5">The sequence shown here is derived from an EMBL/GenBank/DDBJ whole genome shotgun (WGS) entry which is preliminary data.</text>
</comment>
<dbReference type="EMBL" id="QUAK01000066">
    <property type="protein sequence ID" value="RFU86465.1"/>
    <property type="molecule type" value="Genomic_DNA"/>
</dbReference>
<keyword evidence="6" id="KW-1185">Reference proteome</keyword>
<evidence type="ECO:0000313" key="6">
    <source>
        <dbReference type="Proteomes" id="UP000263094"/>
    </source>
</evidence>
<feature type="transmembrane region" description="Helical" evidence="4">
    <location>
        <begin position="155"/>
        <end position="176"/>
    </location>
</feature>
<feature type="region of interest" description="Disordered" evidence="3">
    <location>
        <begin position="86"/>
        <end position="153"/>
    </location>
</feature>
<keyword evidence="1" id="KW-0805">Transcription regulation</keyword>
<keyword evidence="4" id="KW-0812">Transmembrane</keyword>
<dbReference type="RefSeq" id="WP_128555986.1">
    <property type="nucleotide sequence ID" value="NZ_QUAK01000066.1"/>
</dbReference>